<evidence type="ECO:0000256" key="1">
    <source>
        <dbReference type="SAM" id="MobiDB-lite"/>
    </source>
</evidence>
<feature type="signal peptide" evidence="2">
    <location>
        <begin position="1"/>
        <end position="20"/>
    </location>
</feature>
<gene>
    <name evidence="4" type="ORF">SAMN02910418_00063</name>
</gene>
<dbReference type="InterPro" id="IPR000914">
    <property type="entry name" value="SBP_5_dom"/>
</dbReference>
<dbReference type="OrthoDB" id="7888869at2"/>
<proteinExistence type="predicted"/>
<dbReference type="Pfam" id="PF00496">
    <property type="entry name" value="SBP_bac_5"/>
    <property type="match status" value="1"/>
</dbReference>
<feature type="compositionally biased region" description="Gly residues" evidence="1">
    <location>
        <begin position="27"/>
        <end position="40"/>
    </location>
</feature>
<dbReference type="InterPro" id="IPR030678">
    <property type="entry name" value="Peptide/Ni-bd"/>
</dbReference>
<protein>
    <submittedName>
        <fullName evidence="4">Peptide/nickel transport system substrate-binding protein</fullName>
    </submittedName>
</protein>
<accession>A0A1H3VIT2</accession>
<organism evidence="4 5">
    <name type="scientific">Bowdeniella nasicola</name>
    <dbReference type="NCBI Taxonomy" id="208480"/>
    <lineage>
        <taxon>Bacteria</taxon>
        <taxon>Bacillati</taxon>
        <taxon>Actinomycetota</taxon>
        <taxon>Actinomycetes</taxon>
        <taxon>Actinomycetales</taxon>
        <taxon>Actinomycetaceae</taxon>
        <taxon>Bowdeniella</taxon>
    </lineage>
</organism>
<feature type="region of interest" description="Disordered" evidence="1">
    <location>
        <begin position="27"/>
        <end position="59"/>
    </location>
</feature>
<dbReference type="GO" id="GO:0043190">
    <property type="term" value="C:ATP-binding cassette (ABC) transporter complex"/>
    <property type="evidence" value="ECO:0007669"/>
    <property type="project" value="InterPro"/>
</dbReference>
<dbReference type="EMBL" id="FNQV01000001">
    <property type="protein sequence ID" value="SDZ74154.1"/>
    <property type="molecule type" value="Genomic_DNA"/>
</dbReference>
<dbReference type="SUPFAM" id="SSF53850">
    <property type="entry name" value="Periplasmic binding protein-like II"/>
    <property type="match status" value="1"/>
</dbReference>
<name>A0A1H3VIT2_9ACTO</name>
<dbReference type="RefSeq" id="WP_092560839.1">
    <property type="nucleotide sequence ID" value="NZ_FNQV01000001.1"/>
</dbReference>
<keyword evidence="2" id="KW-0732">Signal</keyword>
<evidence type="ECO:0000313" key="5">
    <source>
        <dbReference type="Proteomes" id="UP000199288"/>
    </source>
</evidence>
<dbReference type="PANTHER" id="PTHR30290">
    <property type="entry name" value="PERIPLASMIC BINDING COMPONENT OF ABC TRANSPORTER"/>
    <property type="match status" value="1"/>
</dbReference>
<dbReference type="Gene3D" id="3.40.190.10">
    <property type="entry name" value="Periplasmic binding protein-like II"/>
    <property type="match status" value="1"/>
</dbReference>
<reference evidence="5" key="1">
    <citation type="submission" date="2016-10" db="EMBL/GenBank/DDBJ databases">
        <authorList>
            <person name="Varghese N."/>
            <person name="Submissions S."/>
        </authorList>
    </citation>
    <scope>NUCLEOTIDE SEQUENCE [LARGE SCALE GENOMIC DNA]</scope>
    <source>
        <strain evidence="5">KPR-1</strain>
    </source>
</reference>
<dbReference type="PANTHER" id="PTHR30290:SF65">
    <property type="entry name" value="MONOACYL PHOSPHATIDYLINOSITOL TETRAMANNOSIDE-BINDING PROTEIN LPQW-RELATED"/>
    <property type="match status" value="1"/>
</dbReference>
<dbReference type="PROSITE" id="PS51257">
    <property type="entry name" value="PROKAR_LIPOPROTEIN"/>
    <property type="match status" value="1"/>
</dbReference>
<dbReference type="Gene3D" id="3.10.105.10">
    <property type="entry name" value="Dipeptide-binding Protein, Domain 3"/>
    <property type="match status" value="1"/>
</dbReference>
<feature type="domain" description="Solute-binding protein family 5" evidence="3">
    <location>
        <begin position="124"/>
        <end position="501"/>
    </location>
</feature>
<sequence length="582" mass="63699">MRKITRAMTAMAAAGVIALAGCSGGSGGSGGGGTGGGSGTGAPADDTSTQINAKDRSELQEGGTLKLSFGEMPPNWNPMNLEGNLVDVSNIMGFTMPSNWIYQPDGTFEINKNFLESYDVTDATDDSPQVVTLKLNKDAKWNNGDPITWEDYAQTAIPCNGENATSDPESTDAYICPSTDGWSEIASVEQGADEFEVKVTFKSAYPDWSSVLSGPMKKDSIIDVETFNKAWKTEAPNNDWMAGPFKIDKVDKAAQRIYMVPNENWWGDKPMLESVEWRGLKSDAIPNAFANKEIDVVSYIIDANTYQTVLKRDDAEVRMGTGKQWRHYTFNSKAPVLSDVKVRQAIAMGLDRVQTTKSDLAGIDMIKADELVLGNHFFMPGQEGYVDNSVDTTPFDPEKAAAQLDEAGWKLEDGKEYRTNEEGEELNVNYLAITGVATSENEGKMMQDQMKKIGVKVTMVPSSSAEFFDKIFAGEFEVATFTWQGTNYPMANVDQIYGSKGGSNFAKLEIPKVDELVPQIAVEMDHQKRIDMTNEADKAIWEAVHTVPIYQRAELTAVPKNLANYGAFGLASGKPEDIGFVK</sequence>
<dbReference type="GO" id="GO:0015833">
    <property type="term" value="P:peptide transport"/>
    <property type="evidence" value="ECO:0007669"/>
    <property type="project" value="TreeGrafter"/>
</dbReference>
<dbReference type="CDD" id="cd08501">
    <property type="entry name" value="PBP2_Lpqw"/>
    <property type="match status" value="1"/>
</dbReference>
<evidence type="ECO:0000259" key="3">
    <source>
        <dbReference type="Pfam" id="PF00496"/>
    </source>
</evidence>
<dbReference type="InterPro" id="IPR039424">
    <property type="entry name" value="SBP_5"/>
</dbReference>
<dbReference type="PIRSF" id="PIRSF002741">
    <property type="entry name" value="MppA"/>
    <property type="match status" value="1"/>
</dbReference>
<dbReference type="AlphaFoldDB" id="A0A1H3VIT2"/>
<dbReference type="GO" id="GO:0042597">
    <property type="term" value="C:periplasmic space"/>
    <property type="evidence" value="ECO:0007669"/>
    <property type="project" value="UniProtKB-ARBA"/>
</dbReference>
<evidence type="ECO:0000313" key="4">
    <source>
        <dbReference type="EMBL" id="SDZ74154.1"/>
    </source>
</evidence>
<dbReference type="GO" id="GO:1904680">
    <property type="term" value="F:peptide transmembrane transporter activity"/>
    <property type="evidence" value="ECO:0007669"/>
    <property type="project" value="TreeGrafter"/>
</dbReference>
<evidence type="ECO:0000256" key="2">
    <source>
        <dbReference type="SAM" id="SignalP"/>
    </source>
</evidence>
<keyword evidence="5" id="KW-1185">Reference proteome</keyword>
<dbReference type="Proteomes" id="UP000199288">
    <property type="component" value="Unassembled WGS sequence"/>
</dbReference>
<feature type="chain" id="PRO_5039199284" evidence="2">
    <location>
        <begin position="21"/>
        <end position="582"/>
    </location>
</feature>